<dbReference type="AlphaFoldDB" id="A0A517KZ99"/>
<dbReference type="OrthoDB" id="3913063at2759"/>
<feature type="region of interest" description="Disordered" evidence="1">
    <location>
        <begin position="1"/>
        <end position="36"/>
    </location>
</feature>
<feature type="region of interest" description="Disordered" evidence="1">
    <location>
        <begin position="308"/>
        <end position="336"/>
    </location>
</feature>
<sequence length="488" mass="53757">MEGDHPDRQFSATPSHSPPNHNTAQHDNANHIPTYQGPYAYSGANLPSAPSNFMPSLRAPPTYQHGFRQLQHPGPVYSSNLHGIDLFNHDSRQMYSQASNSEGLFMTGLSTNIGRGDDNPAFETLQEPTGIRSVSEPKRVKRRSTEGEKAQRVGDRDLQTTEPRYGAYSHMFNDPRQARLLLSTRQWIPPPDQHRATPATPIEMLPYVTQVYDAMVDTSSGFYDKVNAANRILNGKYKSAELEATAWLIVDEAATLHRDGCCLPPFADPTYEVFKSACCEALDGAKTFKIVYGPTKIRDRTKNNAISNDRRAKKARISSGGSINNNGQLHEEDTGAEETLDVKVGAQEVGSLALETQSFASKGPASFVDSQLVSPTVGASPPLKIEPPQTPKKQYPPMYHSAAYGGQSAHIPTPNSLLNEYINYGPDFSNYSAGQYRPELNFSPTQAPAMPDRQHDDLVDLTGETNEPSYGENDAANAWLRRSRDSCQ</sequence>
<feature type="compositionally biased region" description="Polar residues" evidence="1">
    <location>
        <begin position="319"/>
        <end position="328"/>
    </location>
</feature>
<evidence type="ECO:0000313" key="3">
    <source>
        <dbReference type="Proteomes" id="UP000316270"/>
    </source>
</evidence>
<protein>
    <submittedName>
        <fullName evidence="2">Uncharacterized protein</fullName>
    </submittedName>
</protein>
<keyword evidence="3" id="KW-1185">Reference proteome</keyword>
<reference evidence="2 3" key="1">
    <citation type="submission" date="2019-07" db="EMBL/GenBank/DDBJ databases">
        <title>Finished genome of Venturia effusa.</title>
        <authorList>
            <person name="Young C.A."/>
            <person name="Cox M.P."/>
            <person name="Ganley A.R.D."/>
            <person name="David W.J."/>
        </authorList>
    </citation>
    <scope>NUCLEOTIDE SEQUENCE [LARGE SCALE GENOMIC DNA]</scope>
    <source>
        <strain evidence="3">albino</strain>
    </source>
</reference>
<accession>A0A517KZ99</accession>
<evidence type="ECO:0000256" key="1">
    <source>
        <dbReference type="SAM" id="MobiDB-lite"/>
    </source>
</evidence>
<gene>
    <name evidence="2" type="ORF">FKW77_003779</name>
</gene>
<feature type="compositionally biased region" description="Basic and acidic residues" evidence="1">
    <location>
        <begin position="135"/>
        <end position="156"/>
    </location>
</feature>
<name>A0A517KZ99_9PEZI</name>
<feature type="region of interest" description="Disordered" evidence="1">
    <location>
        <begin position="441"/>
        <end position="488"/>
    </location>
</feature>
<evidence type="ECO:0000313" key="2">
    <source>
        <dbReference type="EMBL" id="QDS68706.1"/>
    </source>
</evidence>
<organism evidence="2 3">
    <name type="scientific">Venturia effusa</name>
    <dbReference type="NCBI Taxonomy" id="50376"/>
    <lineage>
        <taxon>Eukaryota</taxon>
        <taxon>Fungi</taxon>
        <taxon>Dikarya</taxon>
        <taxon>Ascomycota</taxon>
        <taxon>Pezizomycotina</taxon>
        <taxon>Dothideomycetes</taxon>
        <taxon>Pleosporomycetidae</taxon>
        <taxon>Venturiales</taxon>
        <taxon>Venturiaceae</taxon>
        <taxon>Venturia</taxon>
    </lineage>
</organism>
<feature type="compositionally biased region" description="Polar residues" evidence="1">
    <location>
        <begin position="10"/>
        <end position="33"/>
    </location>
</feature>
<proteinExistence type="predicted"/>
<dbReference type="Proteomes" id="UP000316270">
    <property type="component" value="Chromosome 2"/>
</dbReference>
<dbReference type="STRING" id="50376.A0A517KZ99"/>
<dbReference type="EMBL" id="CP042186">
    <property type="protein sequence ID" value="QDS68706.1"/>
    <property type="molecule type" value="Genomic_DNA"/>
</dbReference>
<feature type="region of interest" description="Disordered" evidence="1">
    <location>
        <begin position="132"/>
        <end position="156"/>
    </location>
</feature>